<organism evidence="2 3">
    <name type="scientific">Bilophila wadsworthia (strain 3_1_6)</name>
    <dbReference type="NCBI Taxonomy" id="563192"/>
    <lineage>
        <taxon>Bacteria</taxon>
        <taxon>Pseudomonadati</taxon>
        <taxon>Thermodesulfobacteriota</taxon>
        <taxon>Desulfovibrionia</taxon>
        <taxon>Desulfovibrionales</taxon>
        <taxon>Desulfovibrionaceae</taxon>
        <taxon>Bilophila</taxon>
    </lineage>
</organism>
<keyword evidence="1" id="KW-0812">Transmembrane</keyword>
<keyword evidence="1" id="KW-1133">Transmembrane helix</keyword>
<keyword evidence="3" id="KW-1185">Reference proteome</keyword>
<dbReference type="eggNOG" id="ENOG5031MEC">
    <property type="taxonomic scope" value="Bacteria"/>
</dbReference>
<sequence>MAEKKNDVKFHEEIQKMEYEPMDETELKLIKGGITLGIVLLVVLFVVSKYLLPGLH</sequence>
<accession>E5Y8Y8</accession>
<dbReference type="HOGENOM" id="CLU_203780_0_0_7"/>
<reference evidence="2 3" key="1">
    <citation type="submission" date="2010-10" db="EMBL/GenBank/DDBJ databases">
        <authorList>
            <consortium name="The Broad Institute Genome Sequencing Platform"/>
            <person name="Ward D."/>
            <person name="Earl A."/>
            <person name="Feldgarden M."/>
            <person name="Young S.K."/>
            <person name="Gargeya S."/>
            <person name="Zeng Q."/>
            <person name="Alvarado L."/>
            <person name="Berlin A."/>
            <person name="Bochicchio J."/>
            <person name="Chapman S.B."/>
            <person name="Chen Z."/>
            <person name="Freedman E."/>
            <person name="Gellesch M."/>
            <person name="Goldberg J."/>
            <person name="Griggs A."/>
            <person name="Gujja S."/>
            <person name="Heilman E."/>
            <person name="Heiman D."/>
            <person name="Howarth C."/>
            <person name="Mehta T."/>
            <person name="Neiman D."/>
            <person name="Pearson M."/>
            <person name="Roberts A."/>
            <person name="Saif S."/>
            <person name="Shea T."/>
            <person name="Shenoy N."/>
            <person name="Sisk P."/>
            <person name="Stolte C."/>
            <person name="Sykes S."/>
            <person name="White J."/>
            <person name="Yandava C."/>
            <person name="Allen-Vercoe E."/>
            <person name="Sibley C."/>
            <person name="Ambrose C.E."/>
            <person name="Strauss J."/>
            <person name="Daigneault M."/>
            <person name="Haas B."/>
            <person name="Nusbaum C."/>
            <person name="Birren B."/>
        </authorList>
    </citation>
    <scope>NUCLEOTIDE SEQUENCE [LARGE SCALE GENOMIC DNA]</scope>
    <source>
        <strain evidence="2 3">3_1_6</strain>
    </source>
</reference>
<keyword evidence="1" id="KW-0472">Membrane</keyword>
<evidence type="ECO:0000256" key="1">
    <source>
        <dbReference type="SAM" id="Phobius"/>
    </source>
</evidence>
<gene>
    <name evidence="2" type="ORF">HMPREF0179_02656</name>
</gene>
<dbReference type="STRING" id="563192.HMPREF0179_02656"/>
<dbReference type="AlphaFoldDB" id="E5Y8Y8"/>
<protein>
    <recommendedName>
        <fullName evidence="4">Bacteriocin-type signal sequence</fullName>
    </recommendedName>
</protein>
<comment type="caution">
    <text evidence="2">The sequence shown here is derived from an EMBL/GenBank/DDBJ whole genome shotgun (WGS) entry which is preliminary data.</text>
</comment>
<evidence type="ECO:0008006" key="4">
    <source>
        <dbReference type="Google" id="ProtNLM"/>
    </source>
</evidence>
<evidence type="ECO:0000313" key="3">
    <source>
        <dbReference type="Proteomes" id="UP000006034"/>
    </source>
</evidence>
<name>E5Y8Y8_BILW3</name>
<dbReference type="EMBL" id="ADCP02000001">
    <property type="protein sequence ID" value="EFV43537.1"/>
    <property type="molecule type" value="Genomic_DNA"/>
</dbReference>
<dbReference type="RefSeq" id="WP_005028661.1">
    <property type="nucleotide sequence ID" value="NZ_KE150238.1"/>
</dbReference>
<evidence type="ECO:0000313" key="2">
    <source>
        <dbReference type="EMBL" id="EFV43537.1"/>
    </source>
</evidence>
<feature type="transmembrane region" description="Helical" evidence="1">
    <location>
        <begin position="29"/>
        <end position="52"/>
    </location>
</feature>
<proteinExistence type="predicted"/>
<reference evidence="2 3" key="2">
    <citation type="submission" date="2013-04" db="EMBL/GenBank/DDBJ databases">
        <title>The Genome Sequence of Bilophila wadsworthia 3_1_6.</title>
        <authorList>
            <consortium name="The Broad Institute Genomics Platform"/>
            <person name="Earl A."/>
            <person name="Ward D."/>
            <person name="Feldgarden M."/>
            <person name="Gevers D."/>
            <person name="Sibley C."/>
            <person name="Strauss J."/>
            <person name="Allen-Vercoe E."/>
            <person name="Walker B."/>
            <person name="Young S."/>
            <person name="Zeng Q."/>
            <person name="Gargeya S."/>
            <person name="Fitzgerald M."/>
            <person name="Haas B."/>
            <person name="Abouelleil A."/>
            <person name="Allen A.W."/>
            <person name="Alvarado L."/>
            <person name="Arachchi H.M."/>
            <person name="Berlin A.M."/>
            <person name="Chapman S.B."/>
            <person name="Gainer-Dewar J."/>
            <person name="Goldberg J."/>
            <person name="Griggs A."/>
            <person name="Gujja S."/>
            <person name="Hansen M."/>
            <person name="Howarth C."/>
            <person name="Imamovic A."/>
            <person name="Ireland A."/>
            <person name="Larimer J."/>
            <person name="McCowan C."/>
            <person name="Murphy C."/>
            <person name="Pearson M."/>
            <person name="Poon T.W."/>
            <person name="Priest M."/>
            <person name="Roberts A."/>
            <person name="Saif S."/>
            <person name="Shea T."/>
            <person name="Sisk P."/>
            <person name="Sykes S."/>
            <person name="Wortman J."/>
            <person name="Nusbaum C."/>
            <person name="Birren B."/>
        </authorList>
    </citation>
    <scope>NUCLEOTIDE SEQUENCE [LARGE SCALE GENOMIC DNA]</scope>
    <source>
        <strain evidence="2 3">3_1_6</strain>
    </source>
</reference>
<dbReference type="Proteomes" id="UP000006034">
    <property type="component" value="Unassembled WGS sequence"/>
</dbReference>
<dbReference type="GeneID" id="78084943"/>